<evidence type="ECO:0000313" key="2">
    <source>
        <dbReference type="EMBL" id="MBP3944364.1"/>
    </source>
</evidence>
<evidence type="ECO:0000313" key="3">
    <source>
        <dbReference type="Proteomes" id="UP000679691"/>
    </source>
</evidence>
<evidence type="ECO:0000259" key="1">
    <source>
        <dbReference type="Pfam" id="PF02872"/>
    </source>
</evidence>
<comment type="caution">
    <text evidence="2">The sequence shown here is derived from an EMBL/GenBank/DDBJ whole genome shotgun (WGS) entry which is preliminary data.</text>
</comment>
<dbReference type="Pfam" id="PF02872">
    <property type="entry name" value="5_nucleotid_C"/>
    <property type="match status" value="1"/>
</dbReference>
<keyword evidence="3" id="KW-1185">Reference proteome</keyword>
<feature type="domain" description="5'-Nucleotidase C-terminal" evidence="1">
    <location>
        <begin position="31"/>
        <end position="172"/>
    </location>
</feature>
<reference evidence="2" key="1">
    <citation type="submission" date="2021-03" db="EMBL/GenBank/DDBJ databases">
        <authorList>
            <person name="Lu T."/>
            <person name="Wang Q."/>
            <person name="Han X."/>
        </authorList>
    </citation>
    <scope>NUCLEOTIDE SEQUENCE</scope>
    <source>
        <strain evidence="2">WQ 2009</strain>
    </source>
</reference>
<protein>
    <submittedName>
        <fullName evidence="2">5'-nucleotidase C-terminal domain-containing protein</fullName>
    </submittedName>
</protein>
<dbReference type="GO" id="GO:0030288">
    <property type="term" value="C:outer membrane-bounded periplasmic space"/>
    <property type="evidence" value="ECO:0007669"/>
    <property type="project" value="TreeGrafter"/>
</dbReference>
<dbReference type="InterPro" id="IPR006179">
    <property type="entry name" value="5_nucleotidase/apyrase"/>
</dbReference>
<dbReference type="Proteomes" id="UP000679691">
    <property type="component" value="Unassembled WGS sequence"/>
</dbReference>
<dbReference type="GO" id="GO:0009166">
    <property type="term" value="P:nucleotide catabolic process"/>
    <property type="evidence" value="ECO:0007669"/>
    <property type="project" value="InterPro"/>
</dbReference>
<dbReference type="SUPFAM" id="SSF55816">
    <property type="entry name" value="5'-nucleotidase (syn. UDP-sugar hydrolase), C-terminal domain"/>
    <property type="match status" value="1"/>
</dbReference>
<dbReference type="InterPro" id="IPR036907">
    <property type="entry name" value="5'-Nucleotdase_C_sf"/>
</dbReference>
<dbReference type="PRINTS" id="PR01607">
    <property type="entry name" value="APYRASEFAMLY"/>
</dbReference>
<proteinExistence type="predicted"/>
<name>A0A8T4HC51_9SPHI</name>
<accession>A0A8T4HC51</accession>
<dbReference type="GO" id="GO:0008768">
    <property type="term" value="F:UDP-sugar diphosphatase activity"/>
    <property type="evidence" value="ECO:0007669"/>
    <property type="project" value="TreeGrafter"/>
</dbReference>
<dbReference type="Gene3D" id="3.90.780.10">
    <property type="entry name" value="5'-Nucleotidase, C-terminal domain"/>
    <property type="match status" value="1"/>
</dbReference>
<dbReference type="PANTHER" id="PTHR11575">
    <property type="entry name" value="5'-NUCLEOTIDASE-RELATED"/>
    <property type="match status" value="1"/>
</dbReference>
<dbReference type="InterPro" id="IPR008334">
    <property type="entry name" value="5'-Nucleotdase_C"/>
</dbReference>
<dbReference type="GO" id="GO:0008253">
    <property type="term" value="F:5'-nucleotidase activity"/>
    <property type="evidence" value="ECO:0007669"/>
    <property type="project" value="TreeGrafter"/>
</dbReference>
<dbReference type="AlphaFoldDB" id="A0A8T4HC51"/>
<dbReference type="PANTHER" id="PTHR11575:SF24">
    <property type="entry name" value="5'-NUCLEOTIDASE"/>
    <property type="match status" value="1"/>
</dbReference>
<sequence length="214" mass="23573">MNATVAEDSTVLAIYTPYKKKLESSMNEVIGYSPVYLTKGSTAETLMGNFFCDALLAMGKKIDPEVQLSFGTKGGIRTEIKKGDVTVGHVFEVMPFENSLTILTLSGEQILNLANFIAKTGGQPIAGMRMEIKADKAQRIELAGQPLDLSKSYKLVTYDYLANGGDNLNALNNPLKRADFPEKVRESLMTYIKELTKNKQPINTQLDGRVKIID</sequence>
<organism evidence="2 3">
    <name type="scientific">Rhinopithecimicrobium faecis</name>
    <dbReference type="NCBI Taxonomy" id="2820698"/>
    <lineage>
        <taxon>Bacteria</taxon>
        <taxon>Pseudomonadati</taxon>
        <taxon>Bacteroidota</taxon>
        <taxon>Sphingobacteriia</taxon>
        <taxon>Sphingobacteriales</taxon>
        <taxon>Sphingobacteriaceae</taxon>
        <taxon>Rhinopithecimicrobium</taxon>
    </lineage>
</organism>
<gene>
    <name evidence="2" type="ORF">J5U18_12520</name>
</gene>
<dbReference type="EMBL" id="JAGKSB010000017">
    <property type="protein sequence ID" value="MBP3944364.1"/>
    <property type="molecule type" value="Genomic_DNA"/>
</dbReference>